<dbReference type="AlphaFoldDB" id="A0A368TPP0"/>
<keyword evidence="2" id="KW-1185">Reference proteome</keyword>
<reference evidence="1 2" key="1">
    <citation type="submission" date="2018-07" db="EMBL/GenBank/DDBJ databases">
        <title>Halomonas montanilacus sp. nov., isolated from Lake Pengyan on Tibetan Plateau.</title>
        <authorList>
            <person name="Lu H."/>
            <person name="Xing P."/>
            <person name="Wu Q."/>
        </authorList>
    </citation>
    <scope>NUCLEOTIDE SEQUENCE [LARGE SCALE GENOMIC DNA]</scope>
    <source>
        <strain evidence="1 2">PYC7W</strain>
    </source>
</reference>
<evidence type="ECO:0000313" key="1">
    <source>
        <dbReference type="EMBL" id="RCV86561.1"/>
    </source>
</evidence>
<dbReference type="InterPro" id="IPR032710">
    <property type="entry name" value="NTF2-like_dom_sf"/>
</dbReference>
<accession>A0A368TPP0</accession>
<proteinExistence type="predicted"/>
<dbReference type="Proteomes" id="UP000252405">
    <property type="component" value="Unassembled WGS sequence"/>
</dbReference>
<protein>
    <submittedName>
        <fullName evidence="1">Uncharacterized protein</fullName>
    </submittedName>
</protein>
<gene>
    <name evidence="1" type="ORF">DU505_20375</name>
</gene>
<dbReference type="SUPFAM" id="SSF54427">
    <property type="entry name" value="NTF2-like"/>
    <property type="match status" value="1"/>
</dbReference>
<dbReference type="EMBL" id="QPII01000023">
    <property type="protein sequence ID" value="RCV86561.1"/>
    <property type="molecule type" value="Genomic_DNA"/>
</dbReference>
<name>A0A368TPP0_9GAMM</name>
<dbReference type="RefSeq" id="WP_114480802.1">
    <property type="nucleotide sequence ID" value="NZ_QPII01000023.1"/>
</dbReference>
<organism evidence="1 2">
    <name type="scientific">Billgrantia montanilacus</name>
    <dbReference type="NCBI Taxonomy" id="2282305"/>
    <lineage>
        <taxon>Bacteria</taxon>
        <taxon>Pseudomonadati</taxon>
        <taxon>Pseudomonadota</taxon>
        <taxon>Gammaproteobacteria</taxon>
        <taxon>Oceanospirillales</taxon>
        <taxon>Halomonadaceae</taxon>
        <taxon>Billgrantia</taxon>
    </lineage>
</organism>
<comment type="caution">
    <text evidence="1">The sequence shown here is derived from an EMBL/GenBank/DDBJ whole genome shotgun (WGS) entry which is preliminary data.</text>
</comment>
<dbReference type="OrthoDB" id="8375282at2"/>
<sequence>MFVAAGRERERGTFSLGGGAELALAIRTSRTYVRTAQGWRQLHHHGSIESPELLRDYQNAIAGMNP</sequence>
<evidence type="ECO:0000313" key="2">
    <source>
        <dbReference type="Proteomes" id="UP000252405"/>
    </source>
</evidence>